<protein>
    <submittedName>
        <fullName evidence="2">Uncharacterized protein</fullName>
    </submittedName>
</protein>
<keyword evidence="3" id="KW-1185">Reference proteome</keyword>
<name>A0ABS5EJ24_9PROT</name>
<proteinExistence type="predicted"/>
<feature type="transmembrane region" description="Helical" evidence="1">
    <location>
        <begin position="40"/>
        <end position="63"/>
    </location>
</feature>
<keyword evidence="1" id="KW-0472">Membrane</keyword>
<reference evidence="3" key="1">
    <citation type="journal article" date="2021" name="Syst. Appl. Microbiol.">
        <title>Roseomonas hellenica sp. nov., isolated from roots of wild-growing Alkanna tinctoria.</title>
        <authorList>
            <person name="Rat A."/>
            <person name="Naranjo H.D."/>
            <person name="Lebbe L."/>
            <person name="Cnockaert M."/>
            <person name="Krigas N."/>
            <person name="Grigoriadou K."/>
            <person name="Maloupa E."/>
            <person name="Willems A."/>
        </authorList>
    </citation>
    <scope>NUCLEOTIDE SEQUENCE [LARGE SCALE GENOMIC DNA]</scope>
    <source>
        <strain evidence="3">LMG 31159</strain>
    </source>
</reference>
<sequence length="100" mass="9748">MSGQGDKPRPTLGQWLLLGAVVVGSAVAGVILPWDDPRLGAAVGLLAGGVGALACAAGAVALWRAGPAQRGRVAHCALVACLAVLALFSALLAMAALPLG</sequence>
<organism evidence="2 3">
    <name type="scientific">Neoroseomonas terrae</name>
    <dbReference type="NCBI Taxonomy" id="424799"/>
    <lineage>
        <taxon>Bacteria</taxon>
        <taxon>Pseudomonadati</taxon>
        <taxon>Pseudomonadota</taxon>
        <taxon>Alphaproteobacteria</taxon>
        <taxon>Acetobacterales</taxon>
        <taxon>Acetobacteraceae</taxon>
        <taxon>Neoroseomonas</taxon>
    </lineage>
</organism>
<comment type="caution">
    <text evidence="2">The sequence shown here is derived from an EMBL/GenBank/DDBJ whole genome shotgun (WGS) entry which is preliminary data.</text>
</comment>
<evidence type="ECO:0000256" key="1">
    <source>
        <dbReference type="SAM" id="Phobius"/>
    </source>
</evidence>
<dbReference type="EMBL" id="JAAEDI010000015">
    <property type="protein sequence ID" value="MBR0651028.1"/>
    <property type="molecule type" value="Genomic_DNA"/>
</dbReference>
<dbReference type="RefSeq" id="WP_211869694.1">
    <property type="nucleotide sequence ID" value="NZ_JAAEDI010000015.1"/>
</dbReference>
<evidence type="ECO:0000313" key="3">
    <source>
        <dbReference type="Proteomes" id="UP000698752"/>
    </source>
</evidence>
<feature type="transmembrane region" description="Helical" evidence="1">
    <location>
        <begin position="75"/>
        <end position="97"/>
    </location>
</feature>
<dbReference type="Proteomes" id="UP000698752">
    <property type="component" value="Unassembled WGS sequence"/>
</dbReference>
<keyword evidence="1" id="KW-1133">Transmembrane helix</keyword>
<gene>
    <name evidence="2" type="ORF">GXW78_15250</name>
</gene>
<feature type="transmembrane region" description="Helical" evidence="1">
    <location>
        <begin position="12"/>
        <end position="34"/>
    </location>
</feature>
<evidence type="ECO:0000313" key="2">
    <source>
        <dbReference type="EMBL" id="MBR0651028.1"/>
    </source>
</evidence>
<accession>A0ABS5EJ24</accession>
<keyword evidence="1" id="KW-0812">Transmembrane</keyword>